<feature type="zinc finger region" description="CR-type" evidence="5">
    <location>
        <begin position="455"/>
        <end position="538"/>
    </location>
</feature>
<evidence type="ECO:0000259" key="7">
    <source>
        <dbReference type="PROSITE" id="PS50076"/>
    </source>
</evidence>
<dbReference type="CDD" id="cd10747">
    <property type="entry name" value="DnaJ_C"/>
    <property type="match status" value="1"/>
</dbReference>
<dbReference type="PRINTS" id="PR00625">
    <property type="entry name" value="JDOMAIN"/>
</dbReference>
<reference evidence="10" key="1">
    <citation type="submission" date="2021-03" db="EMBL/GenBank/DDBJ databases">
        <title>Evolutionary innovations through gain and loss of genes in the ectomycorrhizal Boletales.</title>
        <authorList>
            <person name="Wu G."/>
            <person name="Miyauchi S."/>
            <person name="Morin E."/>
            <person name="Yang Z.-L."/>
            <person name="Xu J."/>
            <person name="Martin F.M."/>
        </authorList>
    </citation>
    <scope>NUCLEOTIDE SEQUENCE</scope>
    <source>
        <strain evidence="10">BR01</strain>
    </source>
</reference>
<dbReference type="PROSITE" id="PS00636">
    <property type="entry name" value="DNAJ_1"/>
    <property type="match status" value="1"/>
</dbReference>
<dbReference type="GO" id="GO:0051082">
    <property type="term" value="F:unfolded protein binding"/>
    <property type="evidence" value="ECO:0007669"/>
    <property type="project" value="InterPro"/>
</dbReference>
<dbReference type="Proteomes" id="UP000683000">
    <property type="component" value="Unassembled WGS sequence"/>
</dbReference>
<evidence type="ECO:0000256" key="4">
    <source>
        <dbReference type="ARBA" id="ARBA00022833"/>
    </source>
</evidence>
<dbReference type="InterPro" id="IPR001110">
    <property type="entry name" value="UPF0012_CS"/>
</dbReference>
<evidence type="ECO:0000256" key="2">
    <source>
        <dbReference type="ARBA" id="ARBA00022737"/>
    </source>
</evidence>
<dbReference type="PROSITE" id="PS01227">
    <property type="entry name" value="UPF0012"/>
    <property type="match status" value="1"/>
</dbReference>
<accession>A0A8I2YRD6</accession>
<dbReference type="GO" id="GO:0006457">
    <property type="term" value="P:protein folding"/>
    <property type="evidence" value="ECO:0007669"/>
    <property type="project" value="InterPro"/>
</dbReference>
<evidence type="ECO:0000259" key="9">
    <source>
        <dbReference type="PROSITE" id="PS51188"/>
    </source>
</evidence>
<dbReference type="PROSITE" id="PS50263">
    <property type="entry name" value="CN_HYDROLASE"/>
    <property type="match status" value="1"/>
</dbReference>
<dbReference type="SUPFAM" id="SSF56317">
    <property type="entry name" value="Carbon-nitrogen hydrolase"/>
    <property type="match status" value="1"/>
</dbReference>
<dbReference type="PROSITE" id="PS51188">
    <property type="entry name" value="ZF_CR"/>
    <property type="match status" value="1"/>
</dbReference>
<gene>
    <name evidence="10" type="ORF">JVT61DRAFT_2005</name>
</gene>
<dbReference type="CDD" id="cd06257">
    <property type="entry name" value="DnaJ"/>
    <property type="match status" value="1"/>
</dbReference>
<dbReference type="InterPro" id="IPR008971">
    <property type="entry name" value="HSP40/DnaJ_pept-bd"/>
</dbReference>
<evidence type="ECO:0000313" key="10">
    <source>
        <dbReference type="EMBL" id="KAG6376037.1"/>
    </source>
</evidence>
<keyword evidence="10" id="KW-0378">Hydrolase</keyword>
<dbReference type="FunFam" id="2.10.230.10:FF:000001">
    <property type="entry name" value="DnaJ subfamily A member 2"/>
    <property type="match status" value="1"/>
</dbReference>
<dbReference type="InterPro" id="IPR001623">
    <property type="entry name" value="DnaJ_domain"/>
</dbReference>
<dbReference type="GO" id="GO:0016811">
    <property type="term" value="F:hydrolase activity, acting on carbon-nitrogen (but not peptide) bonds, in linear amides"/>
    <property type="evidence" value="ECO:0007669"/>
    <property type="project" value="InterPro"/>
</dbReference>
<dbReference type="GO" id="GO:0005524">
    <property type="term" value="F:ATP binding"/>
    <property type="evidence" value="ECO:0007669"/>
    <property type="project" value="InterPro"/>
</dbReference>
<dbReference type="FunFam" id="1.10.287.110:FF:000041">
    <property type="entry name" value="Chaperone protein DNAj, putative"/>
    <property type="match status" value="1"/>
</dbReference>
<dbReference type="Pfam" id="PF00795">
    <property type="entry name" value="CN_hydrolase"/>
    <property type="match status" value="1"/>
</dbReference>
<dbReference type="GO" id="GO:0008270">
    <property type="term" value="F:zinc ion binding"/>
    <property type="evidence" value="ECO:0007669"/>
    <property type="project" value="UniProtKB-KW"/>
</dbReference>
<proteinExistence type="inferred from homology"/>
<dbReference type="InterPro" id="IPR003010">
    <property type="entry name" value="C-N_Hydrolase"/>
</dbReference>
<feature type="domain" description="CR-type" evidence="9">
    <location>
        <begin position="455"/>
        <end position="538"/>
    </location>
</feature>
<feature type="compositionally biased region" description="Acidic residues" evidence="6">
    <location>
        <begin position="708"/>
        <end position="718"/>
    </location>
</feature>
<keyword evidence="11" id="KW-1185">Reference proteome</keyword>
<dbReference type="SMART" id="SM00271">
    <property type="entry name" value="DnaJ"/>
    <property type="match status" value="1"/>
</dbReference>
<dbReference type="CDD" id="cd10719">
    <property type="entry name" value="DnaJ_zf"/>
    <property type="match status" value="1"/>
</dbReference>
<comment type="caution">
    <text evidence="10">The sequence shown here is derived from an EMBL/GenBank/DDBJ whole genome shotgun (WGS) entry which is preliminary data.</text>
</comment>
<dbReference type="GO" id="GO:0009408">
    <property type="term" value="P:response to heat"/>
    <property type="evidence" value="ECO:0007669"/>
    <property type="project" value="InterPro"/>
</dbReference>
<name>A0A8I2YRD6_9AGAM</name>
<dbReference type="InterPro" id="IPR045254">
    <property type="entry name" value="Nit1/2_C-N_Hydrolase"/>
</dbReference>
<dbReference type="GO" id="GO:0030544">
    <property type="term" value="F:Hsp70 protein binding"/>
    <property type="evidence" value="ECO:0007669"/>
    <property type="project" value="InterPro"/>
</dbReference>
<dbReference type="EMBL" id="JAGFBS010000012">
    <property type="protein sequence ID" value="KAG6376037.1"/>
    <property type="molecule type" value="Genomic_DNA"/>
</dbReference>
<dbReference type="InterPro" id="IPR036869">
    <property type="entry name" value="J_dom_sf"/>
</dbReference>
<dbReference type="Gene3D" id="2.60.260.20">
    <property type="entry name" value="Urease metallochaperone UreE, N-terminal domain"/>
    <property type="match status" value="2"/>
</dbReference>
<dbReference type="OrthoDB" id="550424at2759"/>
<dbReference type="InterPro" id="IPR036526">
    <property type="entry name" value="C-N_Hydrolase_sf"/>
</dbReference>
<dbReference type="Pfam" id="PF00684">
    <property type="entry name" value="DnaJ_CXXCXGXG"/>
    <property type="match status" value="1"/>
</dbReference>
<dbReference type="PROSITE" id="PS50076">
    <property type="entry name" value="DNAJ_2"/>
    <property type="match status" value="1"/>
</dbReference>
<dbReference type="InterPro" id="IPR002939">
    <property type="entry name" value="DnaJ_C"/>
</dbReference>
<evidence type="ECO:0000256" key="5">
    <source>
        <dbReference type="PROSITE-ProRule" id="PRU00546"/>
    </source>
</evidence>
<protein>
    <submittedName>
        <fullName evidence="10">Carbon-nitrogen hydrolase</fullName>
    </submittedName>
</protein>
<sequence length="729" mass="80662">MLSLYRRTSTARLSHLTRTAYRTMSSNPPGFKRFKLALIQLGSPSQLAENPTERDIKNANLKHARDMIDQAVKSSSGKPDLVVLPECFNSPYGHLHFPVYAEVIGYTPGQEYDTAKTQSQSVKALSEAASENQIWLIGGSVPERDATDGKVYNTCIVFSPEGKLVGIHRKVHLFDIDIPGKIRFKESETLAGGSSTTFFDTDFARIGLGICYDVRFPELAMIAAREGCHVLIYPGAFNTTTGPLHWELLQRARAVDNQVFFSMCSPARDPKAAYQAYGHSMVVDPLGKVLGQAEEFEEILHFDIALPPHPYKLKSPIAVRYFLHISSFTMVRETKYYDLLEVSPDASENELKKAYRKKALRLHPDKGGDPELFKEVTHAYEVLADPEKRSIYDSRGEGGLSEQGGMGGMDPQDLFSQLFGGGGFFGGGGGRSQGIRKTKDLVHRVQVTLEDLYRGKTTKLALTRNALCSKCHGKGGKEGAVRACGSCNGRGIKLTLRQMGPMIQQIQSQCDECNGTGEVINIKDRCTVCKGKKVMPEKKIIEVHIDKGMKGGQTITFAGESDQSPNAQSGDVVIVIEEKPHEKFKRQENNLITELEVDLLTALAGGDVAIRHLDDRALLIRFLPGEVVKNDSIKVIRSQGMPSQRHHEPGDLIVKFTVKFPDTIDPSKVSLLEQALPRRVPMPIFPKNVHLEEVDLEEPDVRSRASAMEEDGMDEDHDGGEPRVQCANQ</sequence>
<dbReference type="InterPro" id="IPR036410">
    <property type="entry name" value="HSP_DnaJ_Cys-rich_dom_sf"/>
</dbReference>
<keyword evidence="1 5" id="KW-0479">Metal-binding</keyword>
<evidence type="ECO:0000313" key="11">
    <source>
        <dbReference type="Proteomes" id="UP000683000"/>
    </source>
</evidence>
<feature type="domain" description="J" evidence="7">
    <location>
        <begin position="335"/>
        <end position="396"/>
    </location>
</feature>
<dbReference type="InterPro" id="IPR001305">
    <property type="entry name" value="HSP_DnaJ_Cys-rich_dom"/>
</dbReference>
<dbReference type="HAMAP" id="MF_01152">
    <property type="entry name" value="DnaJ"/>
    <property type="match status" value="1"/>
</dbReference>
<dbReference type="InterPro" id="IPR044713">
    <property type="entry name" value="DNJA1/2-like"/>
</dbReference>
<dbReference type="Pfam" id="PF00226">
    <property type="entry name" value="DnaJ"/>
    <property type="match status" value="1"/>
</dbReference>
<feature type="domain" description="CN hydrolase" evidence="8">
    <location>
        <begin position="34"/>
        <end position="306"/>
    </location>
</feature>
<evidence type="ECO:0000256" key="3">
    <source>
        <dbReference type="ARBA" id="ARBA00022771"/>
    </source>
</evidence>
<dbReference type="InterPro" id="IPR018253">
    <property type="entry name" value="DnaJ_domain_CS"/>
</dbReference>
<dbReference type="Gene3D" id="2.10.230.10">
    <property type="entry name" value="Heat shock protein DnaJ, cysteine-rich domain"/>
    <property type="match status" value="1"/>
</dbReference>
<evidence type="ECO:0000259" key="8">
    <source>
        <dbReference type="PROSITE" id="PS50263"/>
    </source>
</evidence>
<evidence type="ECO:0000256" key="1">
    <source>
        <dbReference type="ARBA" id="ARBA00022723"/>
    </source>
</evidence>
<organism evidence="10 11">
    <name type="scientific">Boletus reticuloceps</name>
    <dbReference type="NCBI Taxonomy" id="495285"/>
    <lineage>
        <taxon>Eukaryota</taxon>
        <taxon>Fungi</taxon>
        <taxon>Dikarya</taxon>
        <taxon>Basidiomycota</taxon>
        <taxon>Agaricomycotina</taxon>
        <taxon>Agaricomycetes</taxon>
        <taxon>Agaricomycetidae</taxon>
        <taxon>Boletales</taxon>
        <taxon>Boletineae</taxon>
        <taxon>Boletaceae</taxon>
        <taxon>Boletoideae</taxon>
        <taxon>Boletus</taxon>
    </lineage>
</organism>
<dbReference type="PANTHER" id="PTHR43888">
    <property type="entry name" value="DNAJ-LIKE-2, ISOFORM A-RELATED"/>
    <property type="match status" value="1"/>
</dbReference>
<dbReference type="FunFam" id="2.60.260.20:FF:000003">
    <property type="entry name" value="DnaJ subfamily A member 2"/>
    <property type="match status" value="1"/>
</dbReference>
<dbReference type="InterPro" id="IPR012724">
    <property type="entry name" value="DnaJ"/>
</dbReference>
<dbReference type="AlphaFoldDB" id="A0A8I2YRD6"/>
<feature type="region of interest" description="Disordered" evidence="6">
    <location>
        <begin position="696"/>
        <end position="729"/>
    </location>
</feature>
<evidence type="ECO:0000256" key="6">
    <source>
        <dbReference type="SAM" id="MobiDB-lite"/>
    </source>
</evidence>
<dbReference type="Gene3D" id="1.10.287.110">
    <property type="entry name" value="DnaJ domain"/>
    <property type="match status" value="1"/>
</dbReference>
<keyword evidence="3 5" id="KW-0863">Zinc-finger</keyword>
<dbReference type="SUPFAM" id="SSF57938">
    <property type="entry name" value="DnaJ/Hsp40 cysteine-rich domain"/>
    <property type="match status" value="1"/>
</dbReference>
<dbReference type="CDD" id="cd07572">
    <property type="entry name" value="nit"/>
    <property type="match status" value="1"/>
</dbReference>
<dbReference type="Gene3D" id="3.60.110.10">
    <property type="entry name" value="Carbon-nitrogen hydrolase"/>
    <property type="match status" value="1"/>
</dbReference>
<dbReference type="SUPFAM" id="SSF46565">
    <property type="entry name" value="Chaperone J-domain"/>
    <property type="match status" value="1"/>
</dbReference>
<keyword evidence="2" id="KW-0677">Repeat</keyword>
<dbReference type="Pfam" id="PF01556">
    <property type="entry name" value="DnaJ_C"/>
    <property type="match status" value="1"/>
</dbReference>
<keyword evidence="4 5" id="KW-0862">Zinc</keyword>
<dbReference type="SUPFAM" id="SSF49493">
    <property type="entry name" value="HSP40/DnaJ peptide-binding domain"/>
    <property type="match status" value="2"/>
</dbReference>